<name>G5AFY4_PHYSP</name>
<protein>
    <recommendedName>
        <fullName evidence="4">Ankyrin repeat protein</fullName>
    </recommendedName>
</protein>
<dbReference type="KEGG" id="psoj:PHYSODRAFT_342317"/>
<evidence type="ECO:0008006" key="4">
    <source>
        <dbReference type="Google" id="ProtNLM"/>
    </source>
</evidence>
<gene>
    <name evidence="2" type="ORF">PHYSODRAFT_342317</name>
</gene>
<keyword evidence="3" id="KW-1185">Reference proteome</keyword>
<feature type="compositionally biased region" description="Acidic residues" evidence="1">
    <location>
        <begin position="158"/>
        <end position="169"/>
    </location>
</feature>
<proteinExistence type="predicted"/>
<dbReference type="InterPro" id="IPR036770">
    <property type="entry name" value="Ankyrin_rpt-contain_sf"/>
</dbReference>
<sequence length="219" mass="24576">MPSPLLVVELVLLHQQHGAALEDLGHLVADYLGPDRNLPLSHACNFGSMTLLDWMWGCSSISTTGRSPHWSLTNYLRSNPNYYQYQFHESMLAAAGKGDLRVIKWLMKHFSGCEVPVTVVEIAAERGRLDILQFLLEHDASHRVEEGSSRKKRKMGTEEGDALPNDDEKDGGNVVRWDGEGITKALQVKRHDIARFLYEKTPHGVRAATFRIADNFPAV</sequence>
<accession>G5AFY4</accession>
<feature type="region of interest" description="Disordered" evidence="1">
    <location>
        <begin position="145"/>
        <end position="174"/>
    </location>
</feature>
<evidence type="ECO:0000313" key="2">
    <source>
        <dbReference type="EMBL" id="EGZ05500.1"/>
    </source>
</evidence>
<dbReference type="Proteomes" id="UP000002640">
    <property type="component" value="Unassembled WGS sequence"/>
</dbReference>
<organism evidence="2 3">
    <name type="scientific">Phytophthora sojae (strain P6497)</name>
    <name type="common">Soybean stem and root rot agent</name>
    <name type="synonym">Phytophthora megasperma f. sp. glycines</name>
    <dbReference type="NCBI Taxonomy" id="1094619"/>
    <lineage>
        <taxon>Eukaryota</taxon>
        <taxon>Sar</taxon>
        <taxon>Stramenopiles</taxon>
        <taxon>Oomycota</taxon>
        <taxon>Peronosporomycetes</taxon>
        <taxon>Peronosporales</taxon>
        <taxon>Peronosporaceae</taxon>
        <taxon>Phytophthora</taxon>
    </lineage>
</organism>
<dbReference type="PANTHER" id="PTHR46586:SF3">
    <property type="entry name" value="ANKYRIN REPEAT-CONTAINING PROTEIN"/>
    <property type="match status" value="1"/>
</dbReference>
<dbReference type="SMR" id="G5AFY4"/>
<dbReference type="AlphaFoldDB" id="G5AFY4"/>
<dbReference type="PANTHER" id="PTHR46586">
    <property type="entry name" value="ANKYRIN REPEAT-CONTAINING PROTEIN"/>
    <property type="match status" value="1"/>
</dbReference>
<reference evidence="2 3" key="1">
    <citation type="journal article" date="2006" name="Science">
        <title>Phytophthora genome sequences uncover evolutionary origins and mechanisms of pathogenesis.</title>
        <authorList>
            <person name="Tyler B.M."/>
            <person name="Tripathy S."/>
            <person name="Zhang X."/>
            <person name="Dehal P."/>
            <person name="Jiang R.H."/>
            <person name="Aerts A."/>
            <person name="Arredondo F.D."/>
            <person name="Baxter L."/>
            <person name="Bensasson D."/>
            <person name="Beynon J.L."/>
            <person name="Chapman J."/>
            <person name="Damasceno C.M."/>
            <person name="Dorrance A.E."/>
            <person name="Dou D."/>
            <person name="Dickerman A.W."/>
            <person name="Dubchak I.L."/>
            <person name="Garbelotto M."/>
            <person name="Gijzen M."/>
            <person name="Gordon S.G."/>
            <person name="Govers F."/>
            <person name="Grunwald N.J."/>
            <person name="Huang W."/>
            <person name="Ivors K.L."/>
            <person name="Jones R.W."/>
            <person name="Kamoun S."/>
            <person name="Krampis K."/>
            <person name="Lamour K.H."/>
            <person name="Lee M.K."/>
            <person name="McDonald W.H."/>
            <person name="Medina M."/>
            <person name="Meijer H.J."/>
            <person name="Nordberg E.K."/>
            <person name="Maclean D.J."/>
            <person name="Ospina-Giraldo M.D."/>
            <person name="Morris P.F."/>
            <person name="Phuntumart V."/>
            <person name="Putnam N.H."/>
            <person name="Rash S."/>
            <person name="Rose J.K."/>
            <person name="Sakihama Y."/>
            <person name="Salamov A.A."/>
            <person name="Savidor A."/>
            <person name="Scheuring C.F."/>
            <person name="Smith B.M."/>
            <person name="Sobral B.W."/>
            <person name="Terry A."/>
            <person name="Torto-Alalibo T.A."/>
            <person name="Win J."/>
            <person name="Xu Z."/>
            <person name="Zhang H."/>
            <person name="Grigoriev I.V."/>
            <person name="Rokhsar D.S."/>
            <person name="Boore J.L."/>
        </authorList>
    </citation>
    <scope>NUCLEOTIDE SEQUENCE [LARGE SCALE GENOMIC DNA]</scope>
    <source>
        <strain evidence="2 3">P6497</strain>
    </source>
</reference>
<dbReference type="InParanoid" id="G5AFY4"/>
<dbReference type="InterPro" id="IPR052050">
    <property type="entry name" value="SecEffector_AnkRepeat"/>
</dbReference>
<evidence type="ECO:0000256" key="1">
    <source>
        <dbReference type="SAM" id="MobiDB-lite"/>
    </source>
</evidence>
<dbReference type="Gene3D" id="1.25.40.20">
    <property type="entry name" value="Ankyrin repeat-containing domain"/>
    <property type="match status" value="1"/>
</dbReference>
<dbReference type="RefSeq" id="XP_009539031.1">
    <property type="nucleotide sequence ID" value="XM_009540736.1"/>
</dbReference>
<dbReference type="OMA" id="WVMASAK"/>
<dbReference type="EMBL" id="JH159166">
    <property type="protein sequence ID" value="EGZ05500.1"/>
    <property type="molecule type" value="Genomic_DNA"/>
</dbReference>
<dbReference type="SUPFAM" id="SSF140860">
    <property type="entry name" value="Pseudo ankyrin repeat-like"/>
    <property type="match status" value="1"/>
</dbReference>
<dbReference type="GeneID" id="20648249"/>
<evidence type="ECO:0000313" key="3">
    <source>
        <dbReference type="Proteomes" id="UP000002640"/>
    </source>
</evidence>